<evidence type="ECO:0000313" key="2">
    <source>
        <dbReference type="EMBL" id="KAJ7099908.1"/>
    </source>
</evidence>
<dbReference type="AlphaFoldDB" id="A0AAD6UDH6"/>
<accession>A0AAD6UDH6</accession>
<organism evidence="2 3">
    <name type="scientific">Mycena belliarum</name>
    <dbReference type="NCBI Taxonomy" id="1033014"/>
    <lineage>
        <taxon>Eukaryota</taxon>
        <taxon>Fungi</taxon>
        <taxon>Dikarya</taxon>
        <taxon>Basidiomycota</taxon>
        <taxon>Agaricomycotina</taxon>
        <taxon>Agaricomycetes</taxon>
        <taxon>Agaricomycetidae</taxon>
        <taxon>Agaricales</taxon>
        <taxon>Marasmiineae</taxon>
        <taxon>Mycenaceae</taxon>
        <taxon>Mycena</taxon>
    </lineage>
</organism>
<dbReference type="EMBL" id="JARJCN010000006">
    <property type="protein sequence ID" value="KAJ7099908.1"/>
    <property type="molecule type" value="Genomic_DNA"/>
</dbReference>
<feature type="region of interest" description="Disordered" evidence="1">
    <location>
        <begin position="90"/>
        <end position="119"/>
    </location>
</feature>
<keyword evidence="3" id="KW-1185">Reference proteome</keyword>
<dbReference type="Proteomes" id="UP001222325">
    <property type="component" value="Unassembled WGS sequence"/>
</dbReference>
<evidence type="ECO:0000313" key="3">
    <source>
        <dbReference type="Proteomes" id="UP001222325"/>
    </source>
</evidence>
<protein>
    <submittedName>
        <fullName evidence="2">Uncharacterized protein</fullName>
    </submittedName>
</protein>
<reference evidence="2" key="1">
    <citation type="submission" date="2023-03" db="EMBL/GenBank/DDBJ databases">
        <title>Massive genome expansion in bonnet fungi (Mycena s.s.) driven by repeated elements and novel gene families across ecological guilds.</title>
        <authorList>
            <consortium name="Lawrence Berkeley National Laboratory"/>
            <person name="Harder C.B."/>
            <person name="Miyauchi S."/>
            <person name="Viragh M."/>
            <person name="Kuo A."/>
            <person name="Thoen E."/>
            <person name="Andreopoulos B."/>
            <person name="Lu D."/>
            <person name="Skrede I."/>
            <person name="Drula E."/>
            <person name="Henrissat B."/>
            <person name="Morin E."/>
            <person name="Kohler A."/>
            <person name="Barry K."/>
            <person name="LaButti K."/>
            <person name="Morin E."/>
            <person name="Salamov A."/>
            <person name="Lipzen A."/>
            <person name="Mereny Z."/>
            <person name="Hegedus B."/>
            <person name="Baldrian P."/>
            <person name="Stursova M."/>
            <person name="Weitz H."/>
            <person name="Taylor A."/>
            <person name="Grigoriev I.V."/>
            <person name="Nagy L.G."/>
            <person name="Martin F."/>
            <person name="Kauserud H."/>
        </authorList>
    </citation>
    <scope>NUCLEOTIDE SEQUENCE</scope>
    <source>
        <strain evidence="2">CBHHK173m</strain>
    </source>
</reference>
<feature type="compositionally biased region" description="Gly residues" evidence="1">
    <location>
        <begin position="108"/>
        <end position="119"/>
    </location>
</feature>
<gene>
    <name evidence="2" type="ORF">B0H15DRAFT_1018255</name>
</gene>
<name>A0AAD6UDH6_9AGAR</name>
<proteinExistence type="predicted"/>
<evidence type="ECO:0000256" key="1">
    <source>
        <dbReference type="SAM" id="MobiDB-lite"/>
    </source>
</evidence>
<sequence length="203" mass="22573">MRRPSLHTFEARHRAALNHNWRIVPPASRRLGARASQPARIKHLRFTDFDARSRCTRVAAVWRFPTDASPTRRRKSEDYPARLALNPTYMGRPRASRGEFRRDAASGTRGGRAPGGGKSGEGTALIARNAGDAPAPLTMDLRAWRRRVGFAQSGVGAEDAPASVARQWTRRALGGAGTSTRRDARHVTTWSRTRRPTRGFIRV</sequence>
<comment type="caution">
    <text evidence="2">The sequence shown here is derived from an EMBL/GenBank/DDBJ whole genome shotgun (WGS) entry which is preliminary data.</text>
</comment>